<sequence length="379" mass="41255">MSDAVRPIPSGGRLLHIGPHKTGSTAVQVAFHQVRPALAEHGVHYAGRNRRPKFAGWSIGLPGKRYGVARPDEKLWRRLAAEVAAAEGRVVVSNEDFGRANREQRRRIVDDLGGDAVHLVAVARPLASYLPSQWQERVKAGVTLSWPDWLEVVLADERPEGPDGHGFEWINVWRAHDPRRYLPNWAEVVPSERFTLIVGDGSRDYVLRVFERLLELPEGLLQAPAGGSNESLSWAQVEAVRAAHLAFERRGVDRRERDPWIQRGLIRGFRETGPSGPKVPPFPAWAAEKVAELSTAFAAAVAEAGVNVLGDPVHLMPRAEIAQGDPEQLPPLSMAEAALALEAMVRATVDAVPGLGTPSEADDPADPDAAGDADADDED</sequence>
<proteinExistence type="predicted"/>
<dbReference type="Proteomes" id="UP001501495">
    <property type="component" value="Unassembled WGS sequence"/>
</dbReference>
<protein>
    <recommendedName>
        <fullName evidence="4">Sulfotransferase family protein</fullName>
    </recommendedName>
</protein>
<evidence type="ECO:0008006" key="4">
    <source>
        <dbReference type="Google" id="ProtNLM"/>
    </source>
</evidence>
<dbReference type="RefSeq" id="WP_344731814.1">
    <property type="nucleotide sequence ID" value="NZ_BAAAZH010000006.1"/>
</dbReference>
<dbReference type="InterPro" id="IPR027417">
    <property type="entry name" value="P-loop_NTPase"/>
</dbReference>
<name>A0ABP7XC70_9ACTN</name>
<reference evidence="3" key="1">
    <citation type="journal article" date="2019" name="Int. J. Syst. Evol. Microbiol.">
        <title>The Global Catalogue of Microorganisms (GCM) 10K type strain sequencing project: providing services to taxonomists for standard genome sequencing and annotation.</title>
        <authorList>
            <consortium name="The Broad Institute Genomics Platform"/>
            <consortium name="The Broad Institute Genome Sequencing Center for Infectious Disease"/>
            <person name="Wu L."/>
            <person name="Ma J."/>
        </authorList>
    </citation>
    <scope>NUCLEOTIDE SEQUENCE [LARGE SCALE GENOMIC DNA]</scope>
    <source>
        <strain evidence="3">JCM 16703</strain>
    </source>
</reference>
<evidence type="ECO:0000256" key="1">
    <source>
        <dbReference type="SAM" id="MobiDB-lite"/>
    </source>
</evidence>
<feature type="region of interest" description="Disordered" evidence="1">
    <location>
        <begin position="351"/>
        <end position="379"/>
    </location>
</feature>
<evidence type="ECO:0000313" key="2">
    <source>
        <dbReference type="EMBL" id="GAA4111140.1"/>
    </source>
</evidence>
<dbReference type="SUPFAM" id="SSF52540">
    <property type="entry name" value="P-loop containing nucleoside triphosphate hydrolases"/>
    <property type="match status" value="1"/>
</dbReference>
<comment type="caution">
    <text evidence="2">The sequence shown here is derived from an EMBL/GenBank/DDBJ whole genome shotgun (WGS) entry which is preliminary data.</text>
</comment>
<organism evidence="2 3">
    <name type="scientific">Nocardioides fonticola</name>
    <dbReference type="NCBI Taxonomy" id="450363"/>
    <lineage>
        <taxon>Bacteria</taxon>
        <taxon>Bacillati</taxon>
        <taxon>Actinomycetota</taxon>
        <taxon>Actinomycetes</taxon>
        <taxon>Propionibacteriales</taxon>
        <taxon>Nocardioidaceae</taxon>
        <taxon>Nocardioides</taxon>
    </lineage>
</organism>
<evidence type="ECO:0000313" key="3">
    <source>
        <dbReference type="Proteomes" id="UP001501495"/>
    </source>
</evidence>
<gene>
    <name evidence="2" type="ORF">GCM10022215_06770</name>
</gene>
<dbReference type="EMBL" id="BAAAZH010000006">
    <property type="protein sequence ID" value="GAA4111140.1"/>
    <property type="molecule type" value="Genomic_DNA"/>
</dbReference>
<accession>A0ABP7XC70</accession>
<feature type="compositionally biased region" description="Acidic residues" evidence="1">
    <location>
        <begin position="360"/>
        <end position="379"/>
    </location>
</feature>
<keyword evidence="3" id="KW-1185">Reference proteome</keyword>